<evidence type="ECO:0000256" key="3">
    <source>
        <dbReference type="ARBA" id="ARBA00022670"/>
    </source>
</evidence>
<evidence type="ECO:0000256" key="15">
    <source>
        <dbReference type="SAM" id="MobiDB-lite"/>
    </source>
</evidence>
<evidence type="ECO:0000256" key="13">
    <source>
        <dbReference type="PIRSR" id="PIRSR615500-1"/>
    </source>
</evidence>
<feature type="compositionally biased region" description="Polar residues" evidence="15">
    <location>
        <begin position="856"/>
        <end position="867"/>
    </location>
</feature>
<evidence type="ECO:0000256" key="5">
    <source>
        <dbReference type="ARBA" id="ARBA00022729"/>
    </source>
</evidence>
<dbReference type="InterPro" id="IPR015500">
    <property type="entry name" value="Peptidase_S8_subtilisin-rel"/>
</dbReference>
<dbReference type="FunFam" id="2.60.120.260:FF:000026">
    <property type="entry name" value="proprotein convertase subtilisin/kexin type 7"/>
    <property type="match status" value="1"/>
</dbReference>
<feature type="transmembrane region" description="Helical" evidence="16">
    <location>
        <begin position="731"/>
        <end position="755"/>
    </location>
</feature>
<feature type="domain" description="P/Homo B" evidence="18">
    <location>
        <begin position="490"/>
        <end position="627"/>
    </location>
</feature>
<dbReference type="InterPro" id="IPR022398">
    <property type="entry name" value="Peptidase_S8_His-AS"/>
</dbReference>
<dbReference type="GeneID" id="88175797"/>
<evidence type="ECO:0000256" key="8">
    <source>
        <dbReference type="ARBA" id="ARBA00022837"/>
    </source>
</evidence>
<evidence type="ECO:0000256" key="7">
    <source>
        <dbReference type="ARBA" id="ARBA00022825"/>
    </source>
</evidence>
<evidence type="ECO:0000256" key="4">
    <source>
        <dbReference type="ARBA" id="ARBA00022692"/>
    </source>
</evidence>
<evidence type="ECO:0000256" key="6">
    <source>
        <dbReference type="ARBA" id="ARBA00022801"/>
    </source>
</evidence>
<feature type="signal peptide" evidence="17">
    <location>
        <begin position="1"/>
        <end position="16"/>
    </location>
</feature>
<feature type="active site" description="Charge relay system" evidence="13 14">
    <location>
        <position position="243"/>
    </location>
</feature>
<accession>A0AAX4HG71</accession>
<evidence type="ECO:0000256" key="14">
    <source>
        <dbReference type="PROSITE-ProRule" id="PRU01240"/>
    </source>
</evidence>
<keyword evidence="7 14" id="KW-0720">Serine protease</keyword>
<dbReference type="Pfam" id="PF01483">
    <property type="entry name" value="P_proprotein"/>
    <property type="match status" value="1"/>
</dbReference>
<keyword evidence="10 16" id="KW-0472">Membrane</keyword>
<evidence type="ECO:0000256" key="1">
    <source>
        <dbReference type="ARBA" id="ARBA00004370"/>
    </source>
</evidence>
<comment type="similarity">
    <text evidence="2">Belongs to the peptidase S8 family. Furin subfamily.</text>
</comment>
<keyword evidence="9 16" id="KW-1133">Transmembrane helix</keyword>
<dbReference type="RefSeq" id="XP_062879729.1">
    <property type="nucleotide sequence ID" value="XM_063023659.1"/>
</dbReference>
<dbReference type="GO" id="GO:0004252">
    <property type="term" value="F:serine-type endopeptidase activity"/>
    <property type="evidence" value="ECO:0007669"/>
    <property type="project" value="UniProtKB-UniRule"/>
</dbReference>
<keyword evidence="6 14" id="KW-0378">Hydrolase</keyword>
<sequence length="867" mass="95360">MFPLGFAPFVLALAAAFKIPNRDYDARQYFIVELDGQKTPSGDSLGLFIDQFNETFTYEHPVRGLDDHYVFSVPKEHAYMDFMGNYRSNDYNLLKRSAGFELHHDALVAFPSMRLIHMLEPKILEKRLPVTIERDDAQCKRKRLEAVDSSQLPAKEVSDKLDIQDPIFFEQWHLVNTLSPGNDVNVKNVWYDGVRGKGVTVAIVDDGLDYETKDLADNFSKDGLWDFNDNNPLPKPRLFDDYHGTRCAGEVAGVKNDVCGVGVAYESKVAGIRILSGKITSEEEAAAMIYGLDHNDIYSCSWGPTDNGRTVAAPEAIVQKAIIKGVQDGRKGKGALYVFASGNGGRVGDQCNFDGYTNSIYSITIGAIDYHGSHPSYAETCSAVMVVTYSSGSGEHIHTTDIHKKCTTIHGGTSAAAPLAAGLFALALQVNPELTWRDMQYVTAISAVPVNEDDGEYQDIALGHKYSHKYGFGKIDAEKLVEQAKNWTNKKPQAWYYGDVVSVDKRAQGAADANSETITSTWNVTEEDLEVMNLETLEHVTVKVNIGSNYRGKIDVKLISPTGIVSKLAWFRDMDSAESGLIDWTFMSVAHFGEKGVGEWKIEVFGGTNNEIHFKDWQLKFYGESVDADKAEIYDLDKDYALVKKERLENKHLKPDEPQEPSLSTVEESTTSSPVDSTSSQEPTSTATSSEAITTTSESATTPSSATSATASATATNPSGEQHSGESKSSFLTLGQSVLGFAVIVFVCVICYIKWPRNQSSSRRRRGDYEFDVIPGEDYTDSEDDNETFELTPSQEDLEQERLFTEADITGAGDYDDDMFQVGDEDFDKEHGEGTTTAATDSDAGLVDKKGDANIDASTDGKQGNAK</sequence>
<evidence type="ECO:0000259" key="18">
    <source>
        <dbReference type="PROSITE" id="PS51829"/>
    </source>
</evidence>
<dbReference type="PRINTS" id="PR00723">
    <property type="entry name" value="SUBTILISIN"/>
</dbReference>
<feature type="region of interest" description="Disordered" evidence="15">
    <location>
        <begin position="809"/>
        <end position="867"/>
    </location>
</feature>
<reference evidence="19 20" key="1">
    <citation type="submission" date="2023-10" db="EMBL/GenBank/DDBJ databases">
        <title>Draft Genome Sequence of Candida saopaulonensis from a very Premature Infant with Sepsis.</title>
        <authorList>
            <person name="Ning Y."/>
            <person name="Dai R."/>
            <person name="Xiao M."/>
            <person name="Xu Y."/>
            <person name="Yan Q."/>
            <person name="Zhang L."/>
        </authorList>
    </citation>
    <scope>NUCLEOTIDE SEQUENCE [LARGE SCALE GENOMIC DNA]</scope>
    <source>
        <strain evidence="19 20">19XY460</strain>
    </source>
</reference>
<keyword evidence="20" id="KW-1185">Reference proteome</keyword>
<dbReference type="PROSITE" id="PS51829">
    <property type="entry name" value="P_HOMO_B"/>
    <property type="match status" value="1"/>
</dbReference>
<dbReference type="PROSITE" id="PS00138">
    <property type="entry name" value="SUBTILASE_SER"/>
    <property type="match status" value="1"/>
</dbReference>
<comment type="subcellular location">
    <subcellularLocation>
        <location evidence="1">Membrane</location>
    </subcellularLocation>
</comment>
<evidence type="ECO:0000256" key="2">
    <source>
        <dbReference type="ARBA" id="ARBA00005325"/>
    </source>
</evidence>
<evidence type="ECO:0000256" key="9">
    <source>
        <dbReference type="ARBA" id="ARBA00022989"/>
    </source>
</evidence>
<dbReference type="SUPFAM" id="SSF49785">
    <property type="entry name" value="Galactose-binding domain-like"/>
    <property type="match status" value="1"/>
</dbReference>
<dbReference type="KEGG" id="asau:88175797"/>
<evidence type="ECO:0000256" key="12">
    <source>
        <dbReference type="ARBA" id="ARBA00023180"/>
    </source>
</evidence>
<keyword evidence="5 17" id="KW-0732">Signal</keyword>
<dbReference type="Gene3D" id="2.60.120.260">
    <property type="entry name" value="Galactose-binding domain-like"/>
    <property type="match status" value="1"/>
</dbReference>
<dbReference type="FunFam" id="3.40.50.200:FF:000005">
    <property type="entry name" value="Proprotein convertase subtilisin/kexin type 7"/>
    <property type="match status" value="1"/>
</dbReference>
<dbReference type="PANTHER" id="PTHR42884:SF14">
    <property type="entry name" value="NEUROENDOCRINE CONVERTASE 1"/>
    <property type="match status" value="1"/>
</dbReference>
<proteinExistence type="inferred from homology"/>
<feature type="compositionally biased region" description="Low complexity" evidence="15">
    <location>
        <begin position="660"/>
        <end position="719"/>
    </location>
</feature>
<dbReference type="PANTHER" id="PTHR42884">
    <property type="entry name" value="PROPROTEIN CONVERTASE SUBTILISIN/KEXIN-RELATED"/>
    <property type="match status" value="1"/>
</dbReference>
<dbReference type="Proteomes" id="UP001338582">
    <property type="component" value="Chromosome 6"/>
</dbReference>
<dbReference type="GO" id="GO:0016485">
    <property type="term" value="P:protein processing"/>
    <property type="evidence" value="ECO:0007669"/>
    <property type="project" value="TreeGrafter"/>
</dbReference>
<dbReference type="EMBL" id="CP138899">
    <property type="protein sequence ID" value="WPK27351.1"/>
    <property type="molecule type" value="Genomic_DNA"/>
</dbReference>
<gene>
    <name evidence="19" type="ORF">PUMCH_004737</name>
</gene>
<dbReference type="AlphaFoldDB" id="A0AAX4HG71"/>
<dbReference type="InterPro" id="IPR034182">
    <property type="entry name" value="Kexin/furin"/>
</dbReference>
<dbReference type="InterPro" id="IPR002884">
    <property type="entry name" value="P_dom"/>
</dbReference>
<organism evidence="19 20">
    <name type="scientific">Australozyma saopauloensis</name>
    <dbReference type="NCBI Taxonomy" id="291208"/>
    <lineage>
        <taxon>Eukaryota</taxon>
        <taxon>Fungi</taxon>
        <taxon>Dikarya</taxon>
        <taxon>Ascomycota</taxon>
        <taxon>Saccharomycotina</taxon>
        <taxon>Pichiomycetes</taxon>
        <taxon>Metschnikowiaceae</taxon>
        <taxon>Australozyma</taxon>
    </lineage>
</organism>
<evidence type="ECO:0000256" key="10">
    <source>
        <dbReference type="ARBA" id="ARBA00023136"/>
    </source>
</evidence>
<evidence type="ECO:0000313" key="19">
    <source>
        <dbReference type="EMBL" id="WPK27351.1"/>
    </source>
</evidence>
<evidence type="ECO:0000256" key="17">
    <source>
        <dbReference type="SAM" id="SignalP"/>
    </source>
</evidence>
<keyword evidence="8" id="KW-0106">Calcium</keyword>
<dbReference type="Gene3D" id="3.40.50.200">
    <property type="entry name" value="Peptidase S8/S53 domain"/>
    <property type="match status" value="1"/>
</dbReference>
<feature type="active site" description="Charge relay system" evidence="13 14">
    <location>
        <position position="205"/>
    </location>
</feature>
<keyword evidence="11" id="KW-0865">Zymogen</keyword>
<dbReference type="InterPro" id="IPR036852">
    <property type="entry name" value="Peptidase_S8/S53_dom_sf"/>
</dbReference>
<dbReference type="GO" id="GO:0005802">
    <property type="term" value="C:trans-Golgi network"/>
    <property type="evidence" value="ECO:0007669"/>
    <property type="project" value="TreeGrafter"/>
</dbReference>
<keyword evidence="4 16" id="KW-0812">Transmembrane</keyword>
<dbReference type="Pfam" id="PF00082">
    <property type="entry name" value="Peptidase_S8"/>
    <property type="match status" value="1"/>
</dbReference>
<dbReference type="SUPFAM" id="SSF52743">
    <property type="entry name" value="Subtilisin-like"/>
    <property type="match status" value="1"/>
</dbReference>
<feature type="active site" description="Charge relay system" evidence="13 14">
    <location>
        <position position="414"/>
    </location>
</feature>
<keyword evidence="3 14" id="KW-0645">Protease</keyword>
<feature type="compositionally biased region" description="Acidic residues" evidence="15">
    <location>
        <begin position="814"/>
        <end position="827"/>
    </location>
</feature>
<dbReference type="GO" id="GO:0000139">
    <property type="term" value="C:Golgi membrane"/>
    <property type="evidence" value="ECO:0007669"/>
    <property type="project" value="TreeGrafter"/>
</dbReference>
<dbReference type="GO" id="GO:0007323">
    <property type="term" value="P:peptide pheromone maturation"/>
    <property type="evidence" value="ECO:0007669"/>
    <property type="project" value="UniProtKB-ARBA"/>
</dbReference>
<evidence type="ECO:0000256" key="11">
    <source>
        <dbReference type="ARBA" id="ARBA00023145"/>
    </source>
</evidence>
<name>A0AAX4HG71_9ASCO</name>
<feature type="region of interest" description="Disordered" evidence="15">
    <location>
        <begin position="651"/>
        <end position="727"/>
    </location>
</feature>
<keyword evidence="12" id="KW-0325">Glycoprotein</keyword>
<evidence type="ECO:0000313" key="20">
    <source>
        <dbReference type="Proteomes" id="UP001338582"/>
    </source>
</evidence>
<dbReference type="InterPro" id="IPR008979">
    <property type="entry name" value="Galactose-bd-like_sf"/>
</dbReference>
<dbReference type="InterPro" id="IPR023828">
    <property type="entry name" value="Peptidase_S8_Ser-AS"/>
</dbReference>
<dbReference type="InterPro" id="IPR000209">
    <property type="entry name" value="Peptidase_S8/S53_dom"/>
</dbReference>
<evidence type="ECO:0000256" key="16">
    <source>
        <dbReference type="SAM" id="Phobius"/>
    </source>
</evidence>
<feature type="chain" id="PRO_5044005158" description="P/Homo B domain-containing protein" evidence="17">
    <location>
        <begin position="17"/>
        <end position="867"/>
    </location>
</feature>
<dbReference type="CDD" id="cd04059">
    <property type="entry name" value="Peptidases_S8_Protein_convertases_Kexins_Furin-like"/>
    <property type="match status" value="1"/>
</dbReference>
<protein>
    <recommendedName>
        <fullName evidence="18">P/Homo B domain-containing protein</fullName>
    </recommendedName>
</protein>
<dbReference type="PROSITE" id="PS00137">
    <property type="entry name" value="SUBTILASE_HIS"/>
    <property type="match status" value="1"/>
</dbReference>
<dbReference type="PROSITE" id="PS51892">
    <property type="entry name" value="SUBTILASE"/>
    <property type="match status" value="1"/>
</dbReference>